<comment type="caution">
    <text evidence="5">The sequence shown here is derived from an EMBL/GenBank/DDBJ whole genome shotgun (WGS) entry which is preliminary data.</text>
</comment>
<evidence type="ECO:0000259" key="4">
    <source>
        <dbReference type="PROSITE" id="PS50893"/>
    </source>
</evidence>
<dbReference type="InterPro" id="IPR003439">
    <property type="entry name" value="ABC_transporter-like_ATP-bd"/>
</dbReference>
<dbReference type="Gene3D" id="3.40.50.300">
    <property type="entry name" value="P-loop containing nucleotide triphosphate hydrolases"/>
    <property type="match status" value="1"/>
</dbReference>
<dbReference type="GO" id="GO:0005524">
    <property type="term" value="F:ATP binding"/>
    <property type="evidence" value="ECO:0007669"/>
    <property type="project" value="UniProtKB-KW"/>
</dbReference>
<dbReference type="PROSITE" id="PS50893">
    <property type="entry name" value="ABC_TRANSPORTER_2"/>
    <property type="match status" value="1"/>
</dbReference>
<dbReference type="GO" id="GO:0016887">
    <property type="term" value="F:ATP hydrolysis activity"/>
    <property type="evidence" value="ECO:0007669"/>
    <property type="project" value="InterPro"/>
</dbReference>
<organism evidence="5 6">
    <name type="scientific">Hufsiella ginkgonis</name>
    <dbReference type="NCBI Taxonomy" id="2695274"/>
    <lineage>
        <taxon>Bacteria</taxon>
        <taxon>Pseudomonadati</taxon>
        <taxon>Bacteroidota</taxon>
        <taxon>Sphingobacteriia</taxon>
        <taxon>Sphingobacteriales</taxon>
        <taxon>Sphingobacteriaceae</taxon>
        <taxon>Hufsiella</taxon>
    </lineage>
</organism>
<proteinExistence type="predicted"/>
<feature type="domain" description="ABC transporter" evidence="4">
    <location>
        <begin position="2"/>
        <end position="227"/>
    </location>
</feature>
<dbReference type="PANTHER" id="PTHR42939">
    <property type="entry name" value="ABC TRANSPORTER ATP-BINDING PROTEIN ALBC-RELATED"/>
    <property type="match status" value="1"/>
</dbReference>
<evidence type="ECO:0000313" key="5">
    <source>
        <dbReference type="EMBL" id="MXV15653.1"/>
    </source>
</evidence>
<evidence type="ECO:0000256" key="2">
    <source>
        <dbReference type="ARBA" id="ARBA00022741"/>
    </source>
</evidence>
<protein>
    <submittedName>
        <fullName evidence="5">ATP-binding cassette domain-containing protein</fullName>
    </submittedName>
</protein>
<keyword evidence="1" id="KW-0813">Transport</keyword>
<evidence type="ECO:0000256" key="1">
    <source>
        <dbReference type="ARBA" id="ARBA00022448"/>
    </source>
</evidence>
<dbReference type="PANTHER" id="PTHR42939:SF1">
    <property type="entry name" value="ABC TRANSPORTER ATP-BINDING PROTEIN ALBC-RELATED"/>
    <property type="match status" value="1"/>
</dbReference>
<dbReference type="Proteomes" id="UP000451233">
    <property type="component" value="Unassembled WGS sequence"/>
</dbReference>
<dbReference type="SMART" id="SM00382">
    <property type="entry name" value="AAA"/>
    <property type="match status" value="1"/>
</dbReference>
<dbReference type="CDD" id="cd03230">
    <property type="entry name" value="ABC_DR_subfamily_A"/>
    <property type="match status" value="1"/>
</dbReference>
<dbReference type="RefSeq" id="WP_160906633.1">
    <property type="nucleotide sequence ID" value="NZ_WVHS01000002.1"/>
</dbReference>
<dbReference type="InterPro" id="IPR003593">
    <property type="entry name" value="AAA+_ATPase"/>
</dbReference>
<keyword evidence="3 5" id="KW-0067">ATP-binding</keyword>
<reference evidence="5 6" key="1">
    <citation type="submission" date="2019-11" db="EMBL/GenBank/DDBJ databases">
        <title>Pedobacter sp. HMF7056 Genome sequencing and assembly.</title>
        <authorList>
            <person name="Kang H."/>
            <person name="Kim H."/>
            <person name="Joh K."/>
        </authorList>
    </citation>
    <scope>NUCLEOTIDE SEQUENCE [LARGE SCALE GENOMIC DNA]</scope>
    <source>
        <strain evidence="5 6">HMF7056</strain>
    </source>
</reference>
<keyword evidence="2" id="KW-0547">Nucleotide-binding</keyword>
<dbReference type="AlphaFoldDB" id="A0A7K1XXJ1"/>
<name>A0A7K1XXJ1_9SPHI</name>
<dbReference type="InterPro" id="IPR051782">
    <property type="entry name" value="ABC_Transporter_VariousFunc"/>
</dbReference>
<evidence type="ECO:0000256" key="3">
    <source>
        <dbReference type="ARBA" id="ARBA00022840"/>
    </source>
</evidence>
<dbReference type="InterPro" id="IPR027417">
    <property type="entry name" value="P-loop_NTPase"/>
</dbReference>
<sequence length="283" mass="32429">MITIRNLIYRYNKHTVLFDGLNLEMQAGKIYGLLGKNGAGKSTLMKTVTGLLFPFKGTCKVNGLQPFKREQGFLEQLFFIPEECYLPSLSINRFLAIYAPFYPSFSHSAYKEYLKEFNIPIDGNLHQLSFGQKKKAFIAFGLAANTRLLVMDEPTNGLDIPSKVQFRNIMSRASRPDKVILLSTHQVRDLDDLISSVIIMDDSRILLHEEKDRIMEQLSFYNKQRHIPQDDILYEEQTPNGLVAMCRNPQHTETYIDLEILFNATLSNPVLINSIFNQTKPGK</sequence>
<dbReference type="SUPFAM" id="SSF52540">
    <property type="entry name" value="P-loop containing nucleoside triphosphate hydrolases"/>
    <property type="match status" value="1"/>
</dbReference>
<evidence type="ECO:0000313" key="6">
    <source>
        <dbReference type="Proteomes" id="UP000451233"/>
    </source>
</evidence>
<dbReference type="Pfam" id="PF00005">
    <property type="entry name" value="ABC_tran"/>
    <property type="match status" value="1"/>
</dbReference>
<gene>
    <name evidence="5" type="ORF">GS398_10080</name>
</gene>
<dbReference type="EMBL" id="WVHS01000002">
    <property type="protein sequence ID" value="MXV15653.1"/>
    <property type="molecule type" value="Genomic_DNA"/>
</dbReference>
<keyword evidence="6" id="KW-1185">Reference proteome</keyword>
<accession>A0A7K1XXJ1</accession>